<sequence>MRHLSVAVRARATGRELHLRWRRGSRGCRGGGDGARARHAAQPARALHSAHAPRPRARRFRAERGAVLLGVQSLWEGVDFPGAALEILVVAKLPFSVPDDPLVQARGERLRERGLDPFRADSLPEAVLRFRQGIGRLIRRDDDRGVLVVCDPRLNRASYRAGFLTTLPSEWRSMSDAEALAKEAARFLDRPHAVEERT</sequence>
<dbReference type="EMBL" id="VBOS01000227">
    <property type="protein sequence ID" value="TMQ55257.1"/>
    <property type="molecule type" value="Genomic_DNA"/>
</dbReference>
<reference evidence="3 4" key="1">
    <citation type="journal article" date="2019" name="Nat. Microbiol.">
        <title>Mediterranean grassland soil C-N compound turnover is dependent on rainfall and depth, and is mediated by genomically divergent microorganisms.</title>
        <authorList>
            <person name="Diamond S."/>
            <person name="Andeer P.F."/>
            <person name="Li Z."/>
            <person name="Crits-Christoph A."/>
            <person name="Burstein D."/>
            <person name="Anantharaman K."/>
            <person name="Lane K.R."/>
            <person name="Thomas B.C."/>
            <person name="Pan C."/>
            <person name="Northen T.R."/>
            <person name="Banfield J.F."/>
        </authorList>
    </citation>
    <scope>NUCLEOTIDE SEQUENCE [LARGE SCALE GENOMIC DNA]</scope>
    <source>
        <strain evidence="3">WS_2</strain>
    </source>
</reference>
<gene>
    <name evidence="3" type="ORF">E6K72_06680</name>
</gene>
<protein>
    <recommendedName>
        <fullName evidence="2">ATP-dependent helicase C-terminal domain-containing protein</fullName>
    </recommendedName>
</protein>
<dbReference type="Gene3D" id="3.40.50.300">
    <property type="entry name" value="P-loop containing nucleotide triphosphate hydrolases"/>
    <property type="match status" value="1"/>
</dbReference>
<organism evidence="3 4">
    <name type="scientific">Eiseniibacteriota bacterium</name>
    <dbReference type="NCBI Taxonomy" id="2212470"/>
    <lineage>
        <taxon>Bacteria</taxon>
        <taxon>Candidatus Eiseniibacteriota</taxon>
    </lineage>
</organism>
<evidence type="ECO:0000313" key="3">
    <source>
        <dbReference type="EMBL" id="TMQ55257.1"/>
    </source>
</evidence>
<comment type="caution">
    <text evidence="3">The sequence shown here is derived from an EMBL/GenBank/DDBJ whole genome shotgun (WGS) entry which is preliminary data.</text>
</comment>
<evidence type="ECO:0000256" key="1">
    <source>
        <dbReference type="ARBA" id="ARBA00038058"/>
    </source>
</evidence>
<evidence type="ECO:0000259" key="2">
    <source>
        <dbReference type="SMART" id="SM00491"/>
    </source>
</evidence>
<dbReference type="GO" id="GO:0005524">
    <property type="term" value="F:ATP binding"/>
    <property type="evidence" value="ECO:0007669"/>
    <property type="project" value="InterPro"/>
</dbReference>
<dbReference type="SMART" id="SM00491">
    <property type="entry name" value="HELICc2"/>
    <property type="match status" value="1"/>
</dbReference>
<dbReference type="PANTHER" id="PTHR11472">
    <property type="entry name" value="DNA REPAIR DEAD HELICASE RAD3/XP-D SUBFAMILY MEMBER"/>
    <property type="match status" value="1"/>
</dbReference>
<dbReference type="InterPro" id="IPR027417">
    <property type="entry name" value="P-loop_NTPase"/>
</dbReference>
<dbReference type="AlphaFoldDB" id="A0A538SV42"/>
<proteinExistence type="inferred from homology"/>
<evidence type="ECO:0000313" key="4">
    <source>
        <dbReference type="Proteomes" id="UP000317716"/>
    </source>
</evidence>
<comment type="similarity">
    <text evidence="1">Belongs to the helicase family. DinG subfamily.</text>
</comment>
<dbReference type="InterPro" id="IPR045028">
    <property type="entry name" value="DinG/Rad3-like"/>
</dbReference>
<dbReference type="GO" id="GO:0003676">
    <property type="term" value="F:nucleic acid binding"/>
    <property type="evidence" value="ECO:0007669"/>
    <property type="project" value="InterPro"/>
</dbReference>
<dbReference type="Proteomes" id="UP000317716">
    <property type="component" value="Unassembled WGS sequence"/>
</dbReference>
<dbReference type="GO" id="GO:0006139">
    <property type="term" value="P:nucleobase-containing compound metabolic process"/>
    <property type="evidence" value="ECO:0007669"/>
    <property type="project" value="InterPro"/>
</dbReference>
<accession>A0A538SV42</accession>
<dbReference type="GO" id="GO:0016818">
    <property type="term" value="F:hydrolase activity, acting on acid anhydrides, in phosphorus-containing anhydrides"/>
    <property type="evidence" value="ECO:0007669"/>
    <property type="project" value="InterPro"/>
</dbReference>
<dbReference type="Pfam" id="PF13307">
    <property type="entry name" value="Helicase_C_2"/>
    <property type="match status" value="1"/>
</dbReference>
<name>A0A538SV42_UNCEI</name>
<dbReference type="InterPro" id="IPR006555">
    <property type="entry name" value="ATP-dep_Helicase_C"/>
</dbReference>
<dbReference type="GO" id="GO:0003678">
    <property type="term" value="F:DNA helicase activity"/>
    <property type="evidence" value="ECO:0007669"/>
    <property type="project" value="TreeGrafter"/>
</dbReference>
<dbReference type="PANTHER" id="PTHR11472:SF34">
    <property type="entry name" value="REGULATOR OF TELOMERE ELONGATION HELICASE 1"/>
    <property type="match status" value="1"/>
</dbReference>
<feature type="domain" description="ATP-dependent helicase C-terminal" evidence="2">
    <location>
        <begin position="34"/>
        <end position="156"/>
    </location>
</feature>